<dbReference type="EMBL" id="BKCJ010280720">
    <property type="protein sequence ID" value="GEZ45328.1"/>
    <property type="molecule type" value="Genomic_DNA"/>
</dbReference>
<feature type="compositionally biased region" description="Basic and acidic residues" evidence="1">
    <location>
        <begin position="262"/>
        <end position="273"/>
    </location>
</feature>
<evidence type="ECO:0000313" key="2">
    <source>
        <dbReference type="EMBL" id="GEZ45328.1"/>
    </source>
</evidence>
<evidence type="ECO:0000256" key="1">
    <source>
        <dbReference type="SAM" id="MobiDB-lite"/>
    </source>
</evidence>
<comment type="caution">
    <text evidence="2">The sequence shown here is derived from an EMBL/GenBank/DDBJ whole genome shotgun (WGS) entry which is preliminary data.</text>
</comment>
<protein>
    <submittedName>
        <fullName evidence="2">Uncharacterized protein</fullName>
    </submittedName>
</protein>
<dbReference type="AlphaFoldDB" id="A0A699IK86"/>
<feature type="region of interest" description="Disordered" evidence="1">
    <location>
        <begin position="262"/>
        <end position="283"/>
    </location>
</feature>
<organism evidence="2">
    <name type="scientific">Tanacetum cinerariifolium</name>
    <name type="common">Dalmatian daisy</name>
    <name type="synonym">Chrysanthemum cinerariifolium</name>
    <dbReference type="NCBI Taxonomy" id="118510"/>
    <lineage>
        <taxon>Eukaryota</taxon>
        <taxon>Viridiplantae</taxon>
        <taxon>Streptophyta</taxon>
        <taxon>Embryophyta</taxon>
        <taxon>Tracheophyta</taxon>
        <taxon>Spermatophyta</taxon>
        <taxon>Magnoliopsida</taxon>
        <taxon>eudicotyledons</taxon>
        <taxon>Gunneridae</taxon>
        <taxon>Pentapetalae</taxon>
        <taxon>asterids</taxon>
        <taxon>campanulids</taxon>
        <taxon>Asterales</taxon>
        <taxon>Asteraceae</taxon>
        <taxon>Asteroideae</taxon>
        <taxon>Anthemideae</taxon>
        <taxon>Anthemidinae</taxon>
        <taxon>Tanacetum</taxon>
    </lineage>
</organism>
<gene>
    <name evidence="2" type="ORF">Tci_517301</name>
</gene>
<proteinExistence type="predicted"/>
<name>A0A699IK86_TANCI</name>
<reference evidence="2" key="1">
    <citation type="journal article" date="2019" name="Sci. Rep.">
        <title>Draft genome of Tanacetum cinerariifolium, the natural source of mosquito coil.</title>
        <authorList>
            <person name="Yamashiro T."/>
            <person name="Shiraishi A."/>
            <person name="Satake H."/>
            <person name="Nakayama K."/>
        </authorList>
    </citation>
    <scope>NUCLEOTIDE SEQUENCE</scope>
</reference>
<accession>A0A699IK86</accession>
<sequence>MNQDSTHMMAASKVPMLKPSEFEIWRIRIEQYIQMMDYAPWEVIENGATLPKTQVWKAEEGPNYALMAYTYTSSDSKRLARKNELKARGTLLTALPDKHQLKFNIHKDAKTLMEAIEKRFGGNKETKKEDINLKFLRSLPTECRTLTLIWRNKTDLEEQSLDDLFNSLKIYEDEVKSSSSASTSTQNIALVSSNNTDITNEPVSAVASVSAASAKIHVYALPNVDTLNADDLKEMDLKWQMAMLTVRARKGHFARECMSPKDTRRNGVAEPQRRNVPVETSTSNALVSQCDGMGTMTGVFRQKRNQLTMPSWHSPLQVLLVLTMRYQSGDGYHAVPPPYTGTFMPPKLDLVFQNALNVNETDYTAFNVELSPTKPNNDLSHTHRTSAPIIKDWLSDSEDDSKAVILQNTPSFVQPNEQVKTPRPSVKIVEPSIPTANTKTTILKPKSNGNHKNRKACFVCKSLDHLVKDYDFYEKQMAQTPGNPQLDLKDKGVIDSGCSRHMIRNMSYLSDFEEINGGYVNFGGNPKGGRISGKGVQEQFDVEKAGEDSVQQYVLFLVWSSGSTNPQNTLGDATFGGKKLEFEGRKPESEVHISRSSSA</sequence>